<name>A0ABS6EQJ2_9FIRM</name>
<organism evidence="1 2">
    <name type="scientific">Butyricicoccus intestinisimiae</name>
    <dbReference type="NCBI Taxonomy" id="2841509"/>
    <lineage>
        <taxon>Bacteria</taxon>
        <taxon>Bacillati</taxon>
        <taxon>Bacillota</taxon>
        <taxon>Clostridia</taxon>
        <taxon>Eubacteriales</taxon>
        <taxon>Butyricicoccaceae</taxon>
        <taxon>Butyricicoccus</taxon>
    </lineage>
</organism>
<comment type="caution">
    <text evidence="1">The sequence shown here is derived from an EMBL/GenBank/DDBJ whole genome shotgun (WGS) entry which is preliminary data.</text>
</comment>
<protein>
    <recommendedName>
        <fullName evidence="3">Phage gp6-like head-tail connector protein</fullName>
    </recommendedName>
</protein>
<evidence type="ECO:0008006" key="3">
    <source>
        <dbReference type="Google" id="ProtNLM"/>
    </source>
</evidence>
<proteinExistence type="predicted"/>
<evidence type="ECO:0000313" key="1">
    <source>
        <dbReference type="EMBL" id="MBU5489130.1"/>
    </source>
</evidence>
<sequence length="114" mass="12593">MCYADYDYYINDYCGKTIAEADFIRLSRQASAYLDILTLDKITDDWTTDERVKNACCAVADVYAKQDAGGEVASESNHGVSRTYVASGKSTDKQLYDAAVLYLANTGLLYRGVT</sequence>
<dbReference type="InterPro" id="IPR013514">
    <property type="entry name" value="DUF3199_YqbG"/>
</dbReference>
<gene>
    <name evidence="1" type="ORF">KQI75_00570</name>
</gene>
<reference evidence="1 2" key="1">
    <citation type="submission" date="2021-06" db="EMBL/GenBank/DDBJ databases">
        <authorList>
            <person name="Sun Q."/>
            <person name="Li D."/>
        </authorList>
    </citation>
    <scope>NUCLEOTIDE SEQUENCE [LARGE SCALE GENOMIC DNA]</scope>
    <source>
        <strain evidence="1 2">MSJd-7</strain>
    </source>
</reference>
<dbReference type="Proteomes" id="UP000783588">
    <property type="component" value="Unassembled WGS sequence"/>
</dbReference>
<dbReference type="RefSeq" id="WP_216468743.1">
    <property type="nucleotide sequence ID" value="NZ_JAHLQI010000001.1"/>
</dbReference>
<accession>A0ABS6EQJ2</accession>
<dbReference type="EMBL" id="JAHLQI010000001">
    <property type="protein sequence ID" value="MBU5489130.1"/>
    <property type="molecule type" value="Genomic_DNA"/>
</dbReference>
<keyword evidence="2" id="KW-1185">Reference proteome</keyword>
<evidence type="ECO:0000313" key="2">
    <source>
        <dbReference type="Proteomes" id="UP000783588"/>
    </source>
</evidence>
<dbReference type="CDD" id="cd08053">
    <property type="entry name" value="Yqbg"/>
    <property type="match status" value="1"/>
</dbReference>